<reference evidence="2" key="1">
    <citation type="submission" date="2022-11" db="EMBL/GenBank/DDBJ databases">
        <title>Comparative genomic analysis of Mycoplasma feriruminatoris and the Mycoplasma mycoides cluster.</title>
        <authorList>
            <person name="Baby V."/>
            <person name="Ambroset C."/>
            <person name="Gaurivaud P."/>
            <person name="Boury C."/>
            <person name="Guichoux E."/>
            <person name="Lartigue C."/>
            <person name="Tardy F."/>
            <person name="Sirand-Pugnet P."/>
        </authorList>
    </citation>
    <scope>NUCLEOTIDE SEQUENCE [LARGE SCALE GENOMIC DNA]</scope>
    <source>
        <strain evidence="2">L15181</strain>
    </source>
</reference>
<dbReference type="Pfam" id="PF03382">
    <property type="entry name" value="DUF285"/>
    <property type="match status" value="1"/>
</dbReference>
<dbReference type="PROSITE" id="PS51257">
    <property type="entry name" value="PROKAR_LIPOPROTEIN"/>
    <property type="match status" value="1"/>
</dbReference>
<dbReference type="NCBIfam" id="NF038029">
    <property type="entry name" value="LP_plasma"/>
    <property type="match status" value="1"/>
</dbReference>
<keyword evidence="3" id="KW-1185">Reference proteome</keyword>
<organism evidence="2 3">
    <name type="scientific">Mycoplasma feriruminatoris</name>
    <dbReference type="NCBI Taxonomy" id="1179777"/>
    <lineage>
        <taxon>Bacteria</taxon>
        <taxon>Bacillati</taxon>
        <taxon>Mycoplasmatota</taxon>
        <taxon>Mollicutes</taxon>
        <taxon>Mycoplasmataceae</taxon>
        <taxon>Mycoplasma</taxon>
    </lineage>
</organism>
<evidence type="ECO:0000313" key="2">
    <source>
        <dbReference type="EMBL" id="WFQ93720.1"/>
    </source>
</evidence>
<gene>
    <name evidence="2" type="ORF">MFERI15181_00640</name>
</gene>
<dbReference type="RefSeq" id="WP_278299844.1">
    <property type="nucleotide sequence ID" value="NZ_CP113498.1"/>
</dbReference>
<evidence type="ECO:0000256" key="1">
    <source>
        <dbReference type="SAM" id="MobiDB-lite"/>
    </source>
</evidence>
<dbReference type="NCBIfam" id="TIGR02167">
    <property type="entry name" value="Liste_lipo_26"/>
    <property type="match status" value="1"/>
</dbReference>
<name>A0ABY8HY07_9MOLU</name>
<dbReference type="InterPro" id="IPR054816">
    <property type="entry name" value="Lipoprotein_mollicutes-type_CS"/>
</dbReference>
<dbReference type="Proteomes" id="UP001214039">
    <property type="component" value="Chromosome"/>
</dbReference>
<dbReference type="EMBL" id="CP113498">
    <property type="protein sequence ID" value="WFQ93720.1"/>
    <property type="molecule type" value="Genomic_DNA"/>
</dbReference>
<sequence>MKKMLTMLTSFSLITTSSILVVSCKIDGLDKKNEQSKKTPDPKANKEENKNDGKAPGSREEAMQSDEPKNGEHNNLVPKKDTNSHFDSKNNTFSSIEDESFFLKKYFKEYNDWLKERKDDNSPHFINPKDSTEVLILGYETTTNPKDGIKLKQIPTNVNKVPKSLPKKVTSLESAFKDNVNGQISGIEFWDTSHIKNMYQTFFGAKKFNQDISNWNTDNVDNMNYMFGYAESFNQDLSKWKAIKSPYPTGFAKEAGFKNTKVLWPQFKNK</sequence>
<dbReference type="InterPro" id="IPR011889">
    <property type="entry name" value="Liste_lipo_26"/>
</dbReference>
<dbReference type="InterPro" id="IPR005046">
    <property type="entry name" value="DUF285"/>
</dbReference>
<evidence type="ECO:0000313" key="3">
    <source>
        <dbReference type="Proteomes" id="UP001214039"/>
    </source>
</evidence>
<protein>
    <submittedName>
        <fullName evidence="2">BspA family leucine-rich repeat surface protein</fullName>
    </submittedName>
</protein>
<proteinExistence type="predicted"/>
<feature type="region of interest" description="Disordered" evidence="1">
    <location>
        <begin position="30"/>
        <end position="89"/>
    </location>
</feature>
<accession>A0ABY8HY07</accession>
<feature type="compositionally biased region" description="Basic and acidic residues" evidence="1">
    <location>
        <begin position="30"/>
        <end position="88"/>
    </location>
</feature>